<sequence>MLVFVSDLHLRPGAPSPVSRAAQLDRLWQRLEGGRPGAPVELCLVGDIFDLVRAPQWLGSAVRPYDEPSPALAAQVEAVVRATLEADRPFFEAVRARVREGTLQVHYLLGNHDRLLAHAPAARAAVRAALGMPGGDAALPTELVFPEHGVLAYHGHEVDLLCHEPDGSAPLGDVIAAELIVRFPGEIRRRAEVPDPALDDIDDVRPILAVPGWVRAAARERPQFLSQVVGRVWRDLVEEFLDSGWVKGWMREHHRRLKLDFAQRVKLLLALSARAPPRDEPRLTQLYYLLMRLLDARFARRAVKALERREHRGLRFVVNGHTHFAAMTPLGLVNGRPACYFNTGTWRQLRQLGNVARGRPAFLAYDAAAYLVFFGADDPLGRTFEWWQGAGG</sequence>
<evidence type="ECO:0000313" key="1">
    <source>
        <dbReference type="EMBL" id="GEJ56863.1"/>
    </source>
</evidence>
<organism evidence="1 2">
    <name type="scientific">Anaeromyxobacter diazotrophicus</name>
    <dbReference type="NCBI Taxonomy" id="2590199"/>
    <lineage>
        <taxon>Bacteria</taxon>
        <taxon>Pseudomonadati</taxon>
        <taxon>Myxococcota</taxon>
        <taxon>Myxococcia</taxon>
        <taxon>Myxococcales</taxon>
        <taxon>Cystobacterineae</taxon>
        <taxon>Anaeromyxobacteraceae</taxon>
        <taxon>Anaeromyxobacter</taxon>
    </lineage>
</organism>
<reference evidence="2" key="1">
    <citation type="journal article" date="2020" name="Appl. Environ. Microbiol.">
        <title>Diazotrophic Anaeromyxobacter Isolates from Soils.</title>
        <authorList>
            <person name="Masuda Y."/>
            <person name="Yamanaka H."/>
            <person name="Xu Z.X."/>
            <person name="Shiratori Y."/>
            <person name="Aono T."/>
            <person name="Amachi S."/>
            <person name="Senoo K."/>
            <person name="Itoh H."/>
        </authorList>
    </citation>
    <scope>NUCLEOTIDE SEQUENCE [LARGE SCALE GENOMIC DNA]</scope>
    <source>
        <strain evidence="2">R267</strain>
    </source>
</reference>
<dbReference type="GO" id="GO:0009245">
    <property type="term" value="P:lipid A biosynthetic process"/>
    <property type="evidence" value="ECO:0007669"/>
    <property type="project" value="TreeGrafter"/>
</dbReference>
<evidence type="ECO:0008006" key="3">
    <source>
        <dbReference type="Google" id="ProtNLM"/>
    </source>
</evidence>
<gene>
    <name evidence="1" type="ORF">AMYX_16040</name>
</gene>
<dbReference type="PANTHER" id="PTHR34990">
    <property type="entry name" value="UDP-2,3-DIACYLGLUCOSAMINE HYDROLASE-RELATED"/>
    <property type="match status" value="1"/>
</dbReference>
<dbReference type="AlphaFoldDB" id="A0A7I9VKE4"/>
<dbReference type="InterPro" id="IPR029052">
    <property type="entry name" value="Metallo-depent_PP-like"/>
</dbReference>
<dbReference type="RefSeq" id="WP_176064332.1">
    <property type="nucleotide sequence ID" value="NZ_BJTG01000003.1"/>
</dbReference>
<accession>A0A7I9VKE4</accession>
<keyword evidence="2" id="KW-1185">Reference proteome</keyword>
<comment type="caution">
    <text evidence="1">The sequence shown here is derived from an EMBL/GenBank/DDBJ whole genome shotgun (WGS) entry which is preliminary data.</text>
</comment>
<dbReference type="GO" id="GO:0008758">
    <property type="term" value="F:UDP-2,3-diacylglucosamine hydrolase activity"/>
    <property type="evidence" value="ECO:0007669"/>
    <property type="project" value="TreeGrafter"/>
</dbReference>
<dbReference type="InterPro" id="IPR043461">
    <property type="entry name" value="LpxH-like"/>
</dbReference>
<dbReference type="GO" id="GO:0016020">
    <property type="term" value="C:membrane"/>
    <property type="evidence" value="ECO:0007669"/>
    <property type="project" value="GOC"/>
</dbReference>
<evidence type="ECO:0000313" key="2">
    <source>
        <dbReference type="Proteomes" id="UP000503640"/>
    </source>
</evidence>
<dbReference type="Proteomes" id="UP000503640">
    <property type="component" value="Unassembled WGS sequence"/>
</dbReference>
<name>A0A7I9VKE4_9BACT</name>
<dbReference type="SUPFAM" id="SSF56300">
    <property type="entry name" value="Metallo-dependent phosphatases"/>
    <property type="match status" value="1"/>
</dbReference>
<dbReference type="PANTHER" id="PTHR34990:SF2">
    <property type="entry name" value="BLL8164 PROTEIN"/>
    <property type="match status" value="1"/>
</dbReference>
<dbReference type="EMBL" id="BJTG01000003">
    <property type="protein sequence ID" value="GEJ56863.1"/>
    <property type="molecule type" value="Genomic_DNA"/>
</dbReference>
<proteinExistence type="predicted"/>
<protein>
    <recommendedName>
        <fullName evidence="3">Calcineurin-like phosphoesterase domain-containing protein</fullName>
    </recommendedName>
</protein>